<sequence length="56" mass="6159">MTALRDDRLALHPIDVPPQETTRVRRETEQLIGKKLPPGPAEIAAYQAAGLEPPTE</sequence>
<accession>A0ABW6PX03</accession>
<evidence type="ECO:0000256" key="1">
    <source>
        <dbReference type="SAM" id="MobiDB-lite"/>
    </source>
</evidence>
<dbReference type="EMBL" id="JBIAMX010000029">
    <property type="protein sequence ID" value="MFF0546942.1"/>
    <property type="molecule type" value="Genomic_DNA"/>
</dbReference>
<comment type="caution">
    <text evidence="2">The sequence shown here is derived from an EMBL/GenBank/DDBJ whole genome shotgun (WGS) entry which is preliminary data.</text>
</comment>
<name>A0ABW6PX03_9NOCA</name>
<gene>
    <name evidence="2" type="ORF">ACFYTF_29310</name>
</gene>
<reference evidence="2 3" key="1">
    <citation type="submission" date="2024-10" db="EMBL/GenBank/DDBJ databases">
        <title>The Natural Products Discovery Center: Release of the First 8490 Sequenced Strains for Exploring Actinobacteria Biosynthetic Diversity.</title>
        <authorList>
            <person name="Kalkreuter E."/>
            <person name="Kautsar S.A."/>
            <person name="Yang D."/>
            <person name="Bader C.D."/>
            <person name="Teijaro C.N."/>
            <person name="Fluegel L."/>
            <person name="Davis C.M."/>
            <person name="Simpson J.R."/>
            <person name="Lauterbach L."/>
            <person name="Steele A.D."/>
            <person name="Gui C."/>
            <person name="Meng S."/>
            <person name="Li G."/>
            <person name="Viehrig K."/>
            <person name="Ye F."/>
            <person name="Su P."/>
            <person name="Kiefer A.F."/>
            <person name="Nichols A."/>
            <person name="Cepeda A.J."/>
            <person name="Yan W."/>
            <person name="Fan B."/>
            <person name="Jiang Y."/>
            <person name="Adhikari A."/>
            <person name="Zheng C.-J."/>
            <person name="Schuster L."/>
            <person name="Cowan T.M."/>
            <person name="Smanski M.J."/>
            <person name="Chevrette M.G."/>
            <person name="De Carvalho L.P.S."/>
            <person name="Shen B."/>
        </authorList>
    </citation>
    <scope>NUCLEOTIDE SEQUENCE [LARGE SCALE GENOMIC DNA]</scope>
    <source>
        <strain evidence="2 3">NPDC004045</strain>
    </source>
</reference>
<evidence type="ECO:0000313" key="3">
    <source>
        <dbReference type="Proteomes" id="UP001601444"/>
    </source>
</evidence>
<evidence type="ECO:0000313" key="2">
    <source>
        <dbReference type="EMBL" id="MFF0546942.1"/>
    </source>
</evidence>
<keyword evidence="3" id="KW-1185">Reference proteome</keyword>
<feature type="compositionally biased region" description="Basic and acidic residues" evidence="1">
    <location>
        <begin position="1"/>
        <end position="10"/>
    </location>
</feature>
<proteinExistence type="predicted"/>
<protein>
    <submittedName>
        <fullName evidence="2">Uncharacterized protein</fullName>
    </submittedName>
</protein>
<dbReference type="RefSeq" id="WP_157224785.1">
    <property type="nucleotide sequence ID" value="NZ_JBIAMX010000029.1"/>
</dbReference>
<dbReference type="Proteomes" id="UP001601444">
    <property type="component" value="Unassembled WGS sequence"/>
</dbReference>
<feature type="region of interest" description="Disordered" evidence="1">
    <location>
        <begin position="1"/>
        <end position="24"/>
    </location>
</feature>
<organism evidence="2 3">
    <name type="scientific">Nocardia thailandica</name>
    <dbReference type="NCBI Taxonomy" id="257275"/>
    <lineage>
        <taxon>Bacteria</taxon>
        <taxon>Bacillati</taxon>
        <taxon>Actinomycetota</taxon>
        <taxon>Actinomycetes</taxon>
        <taxon>Mycobacteriales</taxon>
        <taxon>Nocardiaceae</taxon>
        <taxon>Nocardia</taxon>
    </lineage>
</organism>